<name>U5CQF3_AMBTC</name>
<dbReference type="OMA" id="RPRYERW"/>
<dbReference type="AlphaFoldDB" id="U5CQF3"/>
<dbReference type="Proteomes" id="UP000017836">
    <property type="component" value="Unassembled WGS sequence"/>
</dbReference>
<dbReference type="PANTHER" id="PTHR36484:SF2">
    <property type="entry name" value="OS01G0558700 PROTEIN"/>
    <property type="match status" value="1"/>
</dbReference>
<dbReference type="PANTHER" id="PTHR36484">
    <property type="entry name" value="OS01G0558700 PROTEIN"/>
    <property type="match status" value="1"/>
</dbReference>
<sequence>MEGGEEEEEEEEKRAPSLSEPCAKLPVFDRCLSGLEIRIEKGALANLDEERLKEDIKKWAHAVAVYASMVADFLSFGRLD</sequence>
<evidence type="ECO:0000313" key="2">
    <source>
        <dbReference type="Proteomes" id="UP000017836"/>
    </source>
</evidence>
<protein>
    <submittedName>
        <fullName evidence="1">Uncharacterized protein</fullName>
    </submittedName>
</protein>
<organism evidence="1 2">
    <name type="scientific">Amborella trichopoda</name>
    <dbReference type="NCBI Taxonomy" id="13333"/>
    <lineage>
        <taxon>Eukaryota</taxon>
        <taxon>Viridiplantae</taxon>
        <taxon>Streptophyta</taxon>
        <taxon>Embryophyta</taxon>
        <taxon>Tracheophyta</taxon>
        <taxon>Spermatophyta</taxon>
        <taxon>Magnoliopsida</taxon>
        <taxon>Amborellales</taxon>
        <taxon>Amborellaceae</taxon>
        <taxon>Amborella</taxon>
    </lineage>
</organism>
<accession>U5CQF3</accession>
<dbReference type="HOGENOM" id="CLU_2592946_0_0_1"/>
<dbReference type="Gramene" id="ERN15411">
    <property type="protein sequence ID" value="ERN15411"/>
    <property type="gene ID" value="AMTR_s00036p00208880"/>
</dbReference>
<dbReference type="EMBL" id="KI392503">
    <property type="protein sequence ID" value="ERN15411.1"/>
    <property type="molecule type" value="Genomic_DNA"/>
</dbReference>
<reference evidence="2" key="1">
    <citation type="journal article" date="2013" name="Science">
        <title>The Amborella genome and the evolution of flowering plants.</title>
        <authorList>
            <consortium name="Amborella Genome Project"/>
        </authorList>
    </citation>
    <scope>NUCLEOTIDE SEQUENCE [LARGE SCALE GENOMIC DNA]</scope>
</reference>
<proteinExistence type="predicted"/>
<evidence type="ECO:0000313" key="1">
    <source>
        <dbReference type="EMBL" id="ERN15411.1"/>
    </source>
</evidence>
<keyword evidence="2" id="KW-1185">Reference proteome</keyword>
<gene>
    <name evidence="1" type="ORF">AMTR_s00036p00208880</name>
</gene>